<reference evidence="5" key="1">
    <citation type="submission" date="2017-09" db="EMBL/GenBank/DDBJ databases">
        <authorList>
            <person name="Palmer M."/>
            <person name="Steenkamp E.T."/>
            <person name="Coetzee M.P."/>
            <person name="Avontuur J.R."/>
            <person name="Van Zyl E."/>
            <person name="Chan W.-Y."/>
            <person name="Blom J."/>
            <person name="Venter S.N."/>
        </authorList>
    </citation>
    <scope>NUCLEOTIDE SEQUENCE [LARGE SCALE GENOMIC DNA]</scope>
    <source>
        <strain evidence="5">QC88-366</strain>
    </source>
</reference>
<accession>A0A2K1Q7T3</accession>
<dbReference type="Gene3D" id="3.30.530.20">
    <property type="match status" value="3"/>
</dbReference>
<dbReference type="Pfam" id="PF03364">
    <property type="entry name" value="Polyketide_cyc"/>
    <property type="match status" value="2"/>
</dbReference>
<dbReference type="InterPro" id="IPR023393">
    <property type="entry name" value="START-like_dom_sf"/>
</dbReference>
<dbReference type="SUPFAM" id="SSF55961">
    <property type="entry name" value="Bet v1-like"/>
    <property type="match status" value="3"/>
</dbReference>
<name>A0A2K1Q7T3_9GAMM</name>
<comment type="similarity">
    <text evidence="1">Belongs to the ribosome association toxin RatA family.</text>
</comment>
<feature type="domain" description="Coenzyme Q-binding protein COQ10 START" evidence="3">
    <location>
        <begin position="176"/>
        <end position="276"/>
    </location>
</feature>
<keyword evidence="2" id="KW-1277">Toxin-antitoxin system</keyword>
<evidence type="ECO:0000313" key="5">
    <source>
        <dbReference type="Proteomes" id="UP000236345"/>
    </source>
</evidence>
<sequence>MDYAQSNSIVCNATQEAVYALICNSQQWPQVFDPCISVENLGCNENEEFIRVKAMVGDEPMVWESKRVFRKEIFGIDATIIKPMMFVKNMVTTWRVVKMNHAQSLIILEHDYTLLDDIPDYSAKVTTREQAQIFIADAINRNSTRELKNIRDAVKKTFPRAGAGKRRSTSHTIVCDVPAKEVYSTIANVNNWPKIFDACTSAVVREKKGNTERVRIEAWQDDRVVGWDTQRSYFDKIYRIDFSLPVPMPFLKEMSGQWRVIPLDEHRCVLNVTREFSLLDDITAIRENITTHEEASEFINQFIDNNAGSEMLAIKEFVEKKDITLSSFTTRYSLPFAAKEVYDLLCNVHQWQDILPHCEGVKMIYEDDKYQEFIMNVMGGAGEECFRSIRQCDKDAMEITYFQPEPPAVLKNHNGRWLVRSSGNGCEIISEHSLHIESEYCSTLFSDDDILRNKQRIKELIMKNSKATVEACGYWLKKQRMAA</sequence>
<keyword evidence="5" id="KW-1185">Reference proteome</keyword>
<evidence type="ECO:0000313" key="4">
    <source>
        <dbReference type="EMBL" id="PNS11092.1"/>
    </source>
</evidence>
<gene>
    <name evidence="4" type="ORF">COO59_14280</name>
</gene>
<organism evidence="4 5">
    <name type="scientific">Mixta theicola</name>
    <dbReference type="NCBI Taxonomy" id="1458355"/>
    <lineage>
        <taxon>Bacteria</taxon>
        <taxon>Pseudomonadati</taxon>
        <taxon>Pseudomonadota</taxon>
        <taxon>Gammaproteobacteria</taxon>
        <taxon>Enterobacterales</taxon>
        <taxon>Erwiniaceae</taxon>
        <taxon>Mixta</taxon>
    </lineage>
</organism>
<dbReference type="EMBL" id="NWUO01000010">
    <property type="protein sequence ID" value="PNS11092.1"/>
    <property type="molecule type" value="Genomic_DNA"/>
</dbReference>
<dbReference type="OrthoDB" id="6463010at2"/>
<evidence type="ECO:0000256" key="1">
    <source>
        <dbReference type="ARBA" id="ARBA00008918"/>
    </source>
</evidence>
<evidence type="ECO:0000256" key="2">
    <source>
        <dbReference type="ARBA" id="ARBA00022649"/>
    </source>
</evidence>
<feature type="domain" description="Coenzyme Q-binding protein COQ10 START" evidence="3">
    <location>
        <begin position="335"/>
        <end position="437"/>
    </location>
</feature>
<dbReference type="InterPro" id="IPR005031">
    <property type="entry name" value="COQ10_START"/>
</dbReference>
<protein>
    <recommendedName>
        <fullName evidence="3">Coenzyme Q-binding protein COQ10 START domain-containing protein</fullName>
    </recommendedName>
</protein>
<comment type="caution">
    <text evidence="4">The sequence shown here is derived from an EMBL/GenBank/DDBJ whole genome shotgun (WGS) entry which is preliminary data.</text>
</comment>
<proteinExistence type="inferred from homology"/>
<dbReference type="Proteomes" id="UP000236345">
    <property type="component" value="Unassembled WGS sequence"/>
</dbReference>
<dbReference type="AlphaFoldDB" id="A0A2K1Q7T3"/>
<dbReference type="RefSeq" id="WP_103060460.1">
    <property type="nucleotide sequence ID" value="NZ_BSOF01000007.1"/>
</dbReference>
<evidence type="ECO:0000259" key="3">
    <source>
        <dbReference type="Pfam" id="PF03364"/>
    </source>
</evidence>